<feature type="domain" description="Carrier" evidence="6">
    <location>
        <begin position="2897"/>
        <end position="2973"/>
    </location>
</feature>
<dbReference type="SUPFAM" id="SSF52777">
    <property type="entry name" value="CoA-dependent acyltransferases"/>
    <property type="match status" value="11"/>
</dbReference>
<dbReference type="GO" id="GO:0005737">
    <property type="term" value="C:cytoplasm"/>
    <property type="evidence" value="ECO:0007669"/>
    <property type="project" value="TreeGrafter"/>
</dbReference>
<dbReference type="NCBIfam" id="NF003417">
    <property type="entry name" value="PRK04813.1"/>
    <property type="match status" value="5"/>
</dbReference>
<dbReference type="FunFam" id="3.30.559.30:FF:000002">
    <property type="entry name" value="Nonribosomal peptide synthase Pes1"/>
    <property type="match status" value="1"/>
</dbReference>
<comment type="similarity">
    <text evidence="5">Belongs to the NRP synthetase family.</text>
</comment>
<dbReference type="InterPro" id="IPR001242">
    <property type="entry name" value="Condensation_dom"/>
</dbReference>
<dbReference type="GeneID" id="8441061"/>
<reference evidence="8" key="1">
    <citation type="journal article" date="2009" name="Genome Res.">
        <title>Comparative genomic analyses of the human fungal pathogens Coccidioides and their relatives.</title>
        <authorList>
            <person name="Sharpton T.J."/>
            <person name="Stajich J.E."/>
            <person name="Rounsley S.D."/>
            <person name="Gardner M.J."/>
            <person name="Wortman J.R."/>
            <person name="Jordar V.S."/>
            <person name="Maiti R."/>
            <person name="Kodira C.D."/>
            <person name="Neafsey D.E."/>
            <person name="Zeng Q."/>
            <person name="Hung C.-Y."/>
            <person name="McMahan C."/>
            <person name="Muszewska A."/>
            <person name="Grynberg M."/>
            <person name="Mandel M.A."/>
            <person name="Kellner E.M."/>
            <person name="Barker B.M."/>
            <person name="Galgiani J.N."/>
            <person name="Orbach M.J."/>
            <person name="Kirkland T.N."/>
            <person name="Cole G.T."/>
            <person name="Henn M.R."/>
            <person name="Birren B.W."/>
            <person name="Taylor J.W."/>
        </authorList>
    </citation>
    <scope>NUCLEOTIDE SEQUENCE [LARGE SCALE GENOMIC DNA]</scope>
    <source>
        <strain evidence="8">UAMH 1704</strain>
    </source>
</reference>
<dbReference type="GO" id="GO:0016874">
    <property type="term" value="F:ligase activity"/>
    <property type="evidence" value="ECO:0007669"/>
    <property type="project" value="UniProtKB-KW"/>
</dbReference>
<protein>
    <recommendedName>
        <fullName evidence="6">Carrier domain-containing protein</fullName>
    </recommendedName>
</protein>
<dbReference type="SUPFAM" id="SSF56801">
    <property type="entry name" value="Acetyl-CoA synthetase-like"/>
    <property type="match status" value="5"/>
</dbReference>
<dbReference type="Proteomes" id="UP000002058">
    <property type="component" value="Unassembled WGS sequence"/>
</dbReference>
<evidence type="ECO:0000256" key="3">
    <source>
        <dbReference type="ARBA" id="ARBA00022598"/>
    </source>
</evidence>
<evidence type="ECO:0000259" key="6">
    <source>
        <dbReference type="PROSITE" id="PS50075"/>
    </source>
</evidence>
<dbReference type="PROSITE" id="PS50075">
    <property type="entry name" value="CARRIER"/>
    <property type="match status" value="4"/>
</dbReference>
<dbReference type="FunFam" id="3.30.300.30:FF:000015">
    <property type="entry name" value="Nonribosomal peptide synthase SidD"/>
    <property type="match status" value="4"/>
</dbReference>
<evidence type="ECO:0000313" key="8">
    <source>
        <dbReference type="Proteomes" id="UP000002058"/>
    </source>
</evidence>
<dbReference type="FunFam" id="1.10.1200.10:FF:000005">
    <property type="entry name" value="Nonribosomal peptide synthetase 1"/>
    <property type="match status" value="1"/>
</dbReference>
<dbReference type="GO" id="GO:0031177">
    <property type="term" value="F:phosphopantetheine binding"/>
    <property type="evidence" value="ECO:0007669"/>
    <property type="project" value="InterPro"/>
</dbReference>
<dbReference type="InterPro" id="IPR020806">
    <property type="entry name" value="PKS_PP-bd"/>
</dbReference>
<feature type="domain" description="Carrier" evidence="6">
    <location>
        <begin position="1809"/>
        <end position="1885"/>
    </location>
</feature>
<dbReference type="EMBL" id="CH476616">
    <property type="protein sequence ID" value="EEP79615.1"/>
    <property type="molecule type" value="Genomic_DNA"/>
</dbReference>
<keyword evidence="8" id="KW-1185">Reference proteome</keyword>
<dbReference type="InterPro" id="IPR023213">
    <property type="entry name" value="CAT-like_dom_sf"/>
</dbReference>
<dbReference type="InterPro" id="IPR045851">
    <property type="entry name" value="AMP-bd_C_sf"/>
</dbReference>
<dbReference type="eggNOG" id="KOG1178">
    <property type="taxonomic scope" value="Eukaryota"/>
</dbReference>
<organism evidence="7 8">
    <name type="scientific">Uncinocarpus reesii (strain UAMH 1704)</name>
    <dbReference type="NCBI Taxonomy" id="336963"/>
    <lineage>
        <taxon>Eukaryota</taxon>
        <taxon>Fungi</taxon>
        <taxon>Dikarya</taxon>
        <taxon>Ascomycota</taxon>
        <taxon>Pezizomycotina</taxon>
        <taxon>Eurotiomycetes</taxon>
        <taxon>Eurotiomycetidae</taxon>
        <taxon>Onygenales</taxon>
        <taxon>Onygenaceae</taxon>
        <taxon>Uncinocarpus</taxon>
    </lineage>
</organism>
<feature type="domain" description="Carrier" evidence="6">
    <location>
        <begin position="764"/>
        <end position="847"/>
    </location>
</feature>
<dbReference type="GO" id="GO:0043041">
    <property type="term" value="P:amino acid activation for nonribosomal peptide biosynthetic process"/>
    <property type="evidence" value="ECO:0007669"/>
    <property type="project" value="TreeGrafter"/>
</dbReference>
<dbReference type="OMA" id="PREIEHH"/>
<proteinExistence type="inferred from homology"/>
<dbReference type="GO" id="GO:0044550">
    <property type="term" value="P:secondary metabolite biosynthetic process"/>
    <property type="evidence" value="ECO:0007669"/>
    <property type="project" value="TreeGrafter"/>
</dbReference>
<evidence type="ECO:0000256" key="2">
    <source>
        <dbReference type="ARBA" id="ARBA00022553"/>
    </source>
</evidence>
<dbReference type="PANTHER" id="PTHR45527">
    <property type="entry name" value="NONRIBOSOMAL PEPTIDE SYNTHETASE"/>
    <property type="match status" value="1"/>
</dbReference>
<dbReference type="Gene3D" id="3.30.559.30">
    <property type="entry name" value="Nonribosomal peptide synthetase, condensation domain"/>
    <property type="match status" value="7"/>
</dbReference>
<dbReference type="HOGENOM" id="CLU_223295_0_0_1"/>
<dbReference type="Gene3D" id="3.30.559.10">
    <property type="entry name" value="Chloramphenicol acetyltransferase-like domain"/>
    <property type="match status" value="5"/>
</dbReference>
<dbReference type="STRING" id="336963.C4JP79"/>
<dbReference type="Pfam" id="PF00550">
    <property type="entry name" value="PP-binding"/>
    <property type="match status" value="4"/>
</dbReference>
<dbReference type="FunFam" id="3.30.559.30:FF:000003">
    <property type="entry name" value="Nonribosomal peptide synthase SidD"/>
    <property type="match status" value="1"/>
</dbReference>
<accession>C4JP79</accession>
<keyword evidence="1" id="KW-0596">Phosphopantetheine</keyword>
<dbReference type="OrthoDB" id="416786at2759"/>
<dbReference type="InParanoid" id="C4JP79"/>
<dbReference type="InterPro" id="IPR020845">
    <property type="entry name" value="AMP-binding_CS"/>
</dbReference>
<dbReference type="FunFam" id="3.30.559.10:FF:000016">
    <property type="entry name" value="Nonribosomal peptide synthase Pes1"/>
    <property type="match status" value="1"/>
</dbReference>
<dbReference type="FunFam" id="3.40.50.980:FF:000001">
    <property type="entry name" value="Non-ribosomal peptide synthetase"/>
    <property type="match status" value="1"/>
</dbReference>
<dbReference type="CDD" id="cd19545">
    <property type="entry name" value="FUM14_C_NRPS-like"/>
    <property type="match status" value="1"/>
</dbReference>
<dbReference type="InterPro" id="IPR009081">
    <property type="entry name" value="PP-bd_ACP"/>
</dbReference>
<dbReference type="InterPro" id="IPR036736">
    <property type="entry name" value="ACP-like_sf"/>
</dbReference>
<dbReference type="Pfam" id="PF00501">
    <property type="entry name" value="AMP-binding"/>
    <property type="match status" value="5"/>
</dbReference>
<dbReference type="NCBIfam" id="TIGR01733">
    <property type="entry name" value="AA-adenyl-dom"/>
    <property type="match status" value="4"/>
</dbReference>
<gene>
    <name evidence="7" type="ORF">UREG_04461</name>
</gene>
<dbReference type="InterPro" id="IPR010071">
    <property type="entry name" value="AA_adenyl_dom"/>
</dbReference>
<evidence type="ECO:0000256" key="4">
    <source>
        <dbReference type="ARBA" id="ARBA00022737"/>
    </source>
</evidence>
<evidence type="ECO:0000313" key="7">
    <source>
        <dbReference type="EMBL" id="EEP79615.1"/>
    </source>
</evidence>
<dbReference type="KEGG" id="ure:UREG_04461"/>
<evidence type="ECO:0000256" key="1">
    <source>
        <dbReference type="ARBA" id="ARBA00022450"/>
    </source>
</evidence>
<dbReference type="Gene3D" id="2.30.38.10">
    <property type="entry name" value="Luciferase, Domain 3"/>
    <property type="match status" value="1"/>
</dbReference>
<dbReference type="PANTHER" id="PTHR45527:SF16">
    <property type="entry name" value="NONRIBOSOMAL PEPTIDE SYNTHASE ATNA-RELATED"/>
    <property type="match status" value="1"/>
</dbReference>
<dbReference type="FunFam" id="3.40.50.12780:FF:000014">
    <property type="entry name" value="Nonribosomal peptide synthetase 1"/>
    <property type="match status" value="4"/>
</dbReference>
<dbReference type="CDD" id="cd05918">
    <property type="entry name" value="A_NRPS_SidN3_like"/>
    <property type="match status" value="4"/>
</dbReference>
<dbReference type="InterPro" id="IPR042099">
    <property type="entry name" value="ANL_N_sf"/>
</dbReference>
<keyword evidence="3" id="KW-0436">Ligase</keyword>
<dbReference type="RefSeq" id="XP_002544944.1">
    <property type="nucleotide sequence ID" value="XM_002544898.1"/>
</dbReference>
<dbReference type="InterPro" id="IPR000873">
    <property type="entry name" value="AMP-dep_synth/lig_dom"/>
</dbReference>
<dbReference type="CDD" id="cd19534">
    <property type="entry name" value="E_NRPS"/>
    <property type="match status" value="1"/>
</dbReference>
<dbReference type="CDD" id="cd19542">
    <property type="entry name" value="CT_NRPS-like"/>
    <property type="match status" value="2"/>
</dbReference>
<dbReference type="PROSITE" id="PS00455">
    <property type="entry name" value="AMP_BINDING"/>
    <property type="match status" value="3"/>
</dbReference>
<feature type="domain" description="Carrier" evidence="6">
    <location>
        <begin position="4446"/>
        <end position="4521"/>
    </location>
</feature>
<dbReference type="eggNOG" id="KOG1177">
    <property type="taxonomic scope" value="Eukaryota"/>
</dbReference>
<dbReference type="Pfam" id="PF00668">
    <property type="entry name" value="Condensation"/>
    <property type="match status" value="5"/>
</dbReference>
<dbReference type="Gene3D" id="3.40.50.12780">
    <property type="entry name" value="N-terminal domain of ligase-like"/>
    <property type="match status" value="4"/>
</dbReference>
<dbReference type="Gene3D" id="3.40.50.980">
    <property type="match status" value="2"/>
</dbReference>
<dbReference type="SUPFAM" id="SSF47336">
    <property type="entry name" value="ACP-like"/>
    <property type="match status" value="4"/>
</dbReference>
<dbReference type="VEuPathDB" id="FungiDB:UREG_04461"/>
<evidence type="ECO:0000256" key="5">
    <source>
        <dbReference type="ARBA" id="ARBA00029454"/>
    </source>
</evidence>
<dbReference type="Gene3D" id="1.10.1200.10">
    <property type="entry name" value="ACP-like"/>
    <property type="match status" value="4"/>
</dbReference>
<keyword evidence="4" id="KW-0677">Repeat</keyword>
<keyword evidence="2" id="KW-0597">Phosphoprotein</keyword>
<dbReference type="Gene3D" id="3.30.300.30">
    <property type="match status" value="4"/>
</dbReference>
<name>C4JP79_UNCRE</name>
<dbReference type="FunFam" id="3.30.559.30:FF:000005">
    <property type="entry name" value="Nonribosomal peptide synthase Pes1"/>
    <property type="match status" value="1"/>
</dbReference>
<dbReference type="SMART" id="SM00823">
    <property type="entry name" value="PKS_PP"/>
    <property type="match status" value="3"/>
</dbReference>
<sequence>MAQTALNGVSGEKTAFTCKFPGLLAEDELQINERAQSVVAQPSTESWKQFWHEKKISHRAVIQAVWALVLNVFTGDDLVCAKVLSLDNEGGLWGLFTAHVDRKVTFLELLESIENQRRENVLFKDDEFTCNTSVCFIGNARKISDSEEELDISLHVTEEDEQLGISICYNTSYLSQKYAKIVSETFGHLLAEVSRHPSRELSDINLVHPQILNQMKDWTKNAPLSEDRCIGPLFEKMARERPAYTAIQTSEVSLTYQELDGLSSRLALHLQAMGVGPELAVMLCFPKSAWAVVAMVAVIRAGGVMLCLDPSHPKARHQEIQHQVKSRWILTTPGFSDRWSWSDAAVLSIDRAFVESLPLQSEERIISDITPSNALYMIFTSGSTGKPKGCVIEHRQFLTGSLAQQKASHMNSSDKVLQLASFTFDVSILEIITSLISGACVCIPNDDERSKGPAYCIQFFGITWAFLTPSLVKLMSPDLVPTLKFLVLGGEAVQQENIQVWASHVRLANGYGPTECSIAATGNAGLSPNTSPANIGHPLGGCCWVVDKDNHDRLLPIGAPGELIIQGPIVARGYLNEIEKTRAVFLENTKWLPADATGPYRRLYKTGDLARFNADGSIHFIGRKDSQIKLRGLRIELGEIEHRLAAHPLVQQAVVVLAKQGLCQGKLAAVISLKTFHQASDAVELVNENSIHEAMVQLEGISDDLSQQLPDYMQPTIWAPVKSIPLTISGKLNGVLVRQWIENMQSESYNLVTGKAKETEHVTIATNDTERDLQEACANVLGVQAKEVWLNRSFIQNGGDSIQAMQLLEKLRRKGVLIGFADLMRMALNELAAQSVEQILFESSEEAIPTPAAIDTEKLVELNIRSDEIEEVYPLSSVQQGIMLSQQQNPGSYHFRITCEVLVPQGQPVETNRLRSAWQQMVRRHPALRTIFIETEKEDGLLDQLVLRAHNARIVELRGADEGALFKTLDSHRRIDDKSRPAVEFIISSTDDGRVFCTVDINHALIDGVSVLVLFRDLSQAYSGILDRESTIRYSPYMKYFQKLSVDDALSHWTQYLEGCAPCHFPVLNDNKFDNHELHELKGAIDDVDAIHSFCKDNNLTPATVFQAAWALVLAAYTGRDDLQRHKMASCRDFRISTVRLLPFSMLSGFLSPCLTPLCHSQVQSGAEIWGTESKESVGFRVVSERDPTEYNVSVNIFVSKSTISVALRHYTDQLSDGMTKNVFETFCTAIRRIISSPHIPLGGLNILSDRDQEQIAKWNSYIWPEVNECVHDVIRRQAVLRRDEQAVDAWDGSFTYQELDSTTDYLANILAKNGVGAEVLVPICFRKSRWTVVAQVAVLKAGGVCVAFDPEHPKSRREEMIKQCDAKLAVVAEGVEPLFKELLDTIIVVGPDLLNHDLPGPSTILVPKPALPSNAAFVVFTSGSTGRPKGILLEHRAFCSSSSANSPAMNYGPGARVLQFASYTFDVSIGETFMCLMSGGTLCIPHEEERLNDVAGAINRAKANVVYLTPSVGSFLQPSDIPGIRTLVLGGESLREENISTWAEKTHLLATYGPAECSVYSTSLVGVPKGTSPQNIGYGFGSRMWVAHPDDAAKLSSVGAIGELLIEGPILARGYLNDQAKTDAAFIPAPAWLPLGESETDRPIRVYKTGDLVRYNSDGTLCIVGRRDNQVKLHGQRIEMGEVEHAILAYESIYNALAIVPKTGALKNKLVAVLSLREATSSSVPSTNDIQLLEDIGGQDVQERLHDVRQHTSSVLPPYMVPSVWFAVKRIPVTSHGKSDRSMVTSWLTTLDQDFVSSNVDANIEVILPGNETESAIRAVVASVLNIPEGKISMNQSFLALGGDSITAMQVASRCRARKIHVAVKDILRSVSFQQVAMQAKTASGSAIPLDGSSGPFELMRDFKPAVLDNLAERLGIDPQAIEDIYPCSPMQEGILISQSQAPETYKFFAVFAIRSKDATIPVSADYVRRAWRRLVARHPSMRTILIENPSQDRLYAQIVLKNHNPRMDTAHNLDSLFRYPYDHPLDYSELTPPHRLTIFEGKDVVYANLEINHAITDGGSMAIMVRDLASGYSQELSPGPAYKDYISVLQNLSKERILSFWKNHLKDAQPTLFPQLQDERAPNRELRVVNIPIAKDTRLKLQKFTKTNKVTLANIFQAVWALVLRVYSGESDVVFGYLSSGRDTEGVDVESSVGVFITMLVCRVLLEDSSSLLTVLQKIQDGYLDSLPHQHTSLAEIQHALQLSGERLFNTILTLQRPMVEDNADHAVSLEYLGGSDPTEYDLGVDITITETTIDVSINYWTTFMSEQQAALLGSTFSSILSSLLAFPQSNVGDVDLLGEDQYRQIRSWNNGGAVPDSSESCIHDLVHEQAIKQPGSVAIHAWDGSFSFAELDTLAARLATQLAVLGVGPETPVPLCFDKSAWTIVAMLAVLKAGGAYTAMNPAHPIQHLESIIRQTNSRIILVGSESYGIKFERSVDHIIVVQSSLFHTLPDFEPTVIRNASPENAAMINFTSGSTGKPKGIVITHRGFCSMTAHNEGMCIRPTSRVLQFCSYTFDTSNSEIFFTLTTGGSVYVPSEHDRLNNLPGIINRFGVNHAFLTPSVAISLSPQDVPTLKTLVLVGEAVSEDVAKLWQDDVVLVNSYGPAECTVCSSYAILRQGVVATNIGLARGCNYWVTEPGNSQRLKPVGCVGELLIEGPIVARGYLDADLTARAFIPPPGWRGECLPETRLYKTGDLVRYASDGTLIYIGRKDGQIKLNGQRIEMGEVEKEIKSYELVQQAVVLLPKSGPCKKKLTAVVALKGFAPPISTNSELEPLDDSKKTMAISQVEKIRERLTAVIPSYAVPSVWLMSGTMPLTASAKTNTPKVIKWVENLDSNTYDKALAETETDEPVEVSPGSLEGQLQRIIARVLNTSPAQVPLSRSFLNLGGDSITAMQLVVRCRGEGLRIVFKDVMQTTSIAALASHVEATDDQPRSKAEIFDSPFDLTPIQQLYFQDVSQSNLDPDANQFNQSMLFRLARDVSYEELKLALDSLVKRHSMLRARFGQSPDGQWTQTIPSKSTDSYRFRAHEVETKEQALELSRHAQEGLDIRTGPVFGAELFFIDGQSQLLFLVAHHLVIDLVSWRIMVQEIEDFIESGPSNLDSPPFPFQTWQQLQAQYAAKSLKPDAALPYSVPQADYSYWGMDYVPNFKKDTAELTTSMSPEDTDLLLTQCHRAMGTETLDILLAALFSSFVKTFGRPPPAIFNEGHGRQPWTENIDLSETVGWFTTIFPFHVPVNLEAGPIAIIRSVKDQRRSLPAHGWSYFTSRYLNEEGQRAFKDHMPLEILFNYLGLYQGMEREDGLFQLLPFNEGDVGPAVRRYSLFEINVYVLRRSAHMSFTFNRKMKHVDLIQTWVRNYNDELKTMCQILKSAETILTRSDYPLLPISYNGLDQLCNQALPQLGISPKNVEDIYPCSPLQEGILLSQTRVKEAYAYHATMELKSTSGAPVSARQLASAWEQIVERHAMLRTIFLEKVTSRPFDQIVLRKSDAKPLLLEAQSYQEAINILNRLEKLTVSPAEPPHRLTVVETTDSAVFFKLEISHALVDGTTMSILITELLEAYTGKLMPGTGPLYSDYIAYIQSQPIDEARHFWIDYLKDVKPCQFPSLRESENRKSELCHVSVPVPSLTQVRQFCQQNDVTLASIIRLAWGLVLSAYTGEEQVCFGYLTAGREIPVAGVENGIGPFINMLVCSLNVSNIGLQPVISELKELQQDYIHALPHQHIGLAEICHALGLGGTSLFNTVISFQHRDIDNLALEDLRIEYISGEDPTEVRVFGRFLWQHIQRSLANSFFKYDITVNAIDSDKGWEISLGYLEARLSSEQAANLAATLSTTLTSLISSPQSKVGSIDIFSNRDSAQVWKWNSDLPSMVNECLHTLFQRQAMMNPDSPAITSWDQDLTYRQLDDRTTQLAHLLLDLGIGSGDLIPVCFEKSAWAIVGMLGILKTGAGFVPLDPSHPPQRLASIVNQLSPPLVLTSPNTSKLVVQLVKHILVVSRSASTWVNESTEAVNVSVSPQHVAYTLFTSGSTGTPKGVVVEHSAAATSIMHHGLRIGCSSETRMFQFAAYTFDACILEIFTTLAYGGCICVPSEAERMNDISGSINRLRVNTTFLTPSVIRILRPEAVPTLKTVILGGEALGKDNIQIWAERLRLMNGYGPTETCVFAVMKTFTTKDEQHNVLGHAVSCLTWITQPNDHNKLAPIGSVGELLIQGETLAQGYLHDETKSAAVFIKNPEFYPRLHESDCRFYKTGDLVRYSSDGSITYLGRKDTQIKLRGQRIELSEIEHQVKQCLPGNFQSAVEVVEPHNEKDQAALAVFICESTRFSRENLLTTMTDEFRSLAAETQKALTQTLPIYMQPSFYFPINQMPTTSAQKLDRTMLRDCIAALSDADLKQYSLVKHFHRLPTTSTEKSLQELWHQILNIPTSQIGVDDNFFQIGGDSIAAMKIAAASPSHLNISVADIFRYPVLTELASVISSKAKPNAFEETQIRPFELLSKTIDPLSALNEITAQHNIAAELIEDLYPCTPLQQGMMTLSILNPGTYVLRQVFRLAPSVNIAQFQSAWDIVSSQHPILRTRFVQTVCAGLLQVVVKGHTAWKTAKTLQQYLDLDTMQQIGYGASPVRYGITDDGHFIWTGHHAIYDGWSLPLIFKQMQFAYEHGYCPRTLNYNTFIKSLQETESESSHTFWKRQLAGERPSTFPELPSTQYRPRIGGSSKYKLNLPNKTLGTNVLRAAWTLVLSRYTDSEDIVFGTTLSGRNVPVHGIDKMIGPTITTVPVRVHLKSGLTVAALLDQLNQQNMEMIPHEHFGLHNIANLSPECAQAIEFQNLFVIQPVLESTQVSQNPILEQVDLAIKDFDTYPLIFECQLAVDGILIEARYDESLLSASKISWMLHHYEYVLNQLMDQTAQESMVADISIFSDFDNGQILQWNQQYPEVVEATVPQIFAEQVVQHPTALAVDAWDGQLTYFELDRLSTLLAKHLVYLGVGPEILVPLCFEKSRWAIVAQMAVMKAGGACVNLDPAHPLTRLETIVKATRANVLLGFSKPRRNSWIFGRFATSYSDRGIHL</sequence>